<evidence type="ECO:0000256" key="1">
    <source>
        <dbReference type="SAM" id="Phobius"/>
    </source>
</evidence>
<feature type="transmembrane region" description="Helical" evidence="1">
    <location>
        <begin position="195"/>
        <end position="218"/>
    </location>
</feature>
<organism evidence="2 3">
    <name type="scientific">Orchesella dallaii</name>
    <dbReference type="NCBI Taxonomy" id="48710"/>
    <lineage>
        <taxon>Eukaryota</taxon>
        <taxon>Metazoa</taxon>
        <taxon>Ecdysozoa</taxon>
        <taxon>Arthropoda</taxon>
        <taxon>Hexapoda</taxon>
        <taxon>Collembola</taxon>
        <taxon>Entomobryomorpha</taxon>
        <taxon>Entomobryoidea</taxon>
        <taxon>Orchesellidae</taxon>
        <taxon>Orchesellinae</taxon>
        <taxon>Orchesella</taxon>
    </lineage>
</organism>
<proteinExistence type="predicted"/>
<feature type="transmembrane region" description="Helical" evidence="1">
    <location>
        <begin position="163"/>
        <end position="183"/>
    </location>
</feature>
<feature type="transmembrane region" description="Helical" evidence="1">
    <location>
        <begin position="83"/>
        <end position="106"/>
    </location>
</feature>
<dbReference type="EMBL" id="CAXLJM020000067">
    <property type="protein sequence ID" value="CAL8122150.1"/>
    <property type="molecule type" value="Genomic_DNA"/>
</dbReference>
<name>A0ABP1R7P3_9HEXA</name>
<evidence type="ECO:0008006" key="4">
    <source>
        <dbReference type="Google" id="ProtNLM"/>
    </source>
</evidence>
<evidence type="ECO:0000313" key="3">
    <source>
        <dbReference type="Proteomes" id="UP001642540"/>
    </source>
</evidence>
<keyword evidence="1" id="KW-0812">Transmembrane</keyword>
<keyword evidence="3" id="KW-1185">Reference proteome</keyword>
<reference evidence="2 3" key="1">
    <citation type="submission" date="2024-08" db="EMBL/GenBank/DDBJ databases">
        <authorList>
            <person name="Cucini C."/>
            <person name="Frati F."/>
        </authorList>
    </citation>
    <scope>NUCLEOTIDE SEQUENCE [LARGE SCALE GENOMIC DNA]</scope>
</reference>
<evidence type="ECO:0000313" key="2">
    <source>
        <dbReference type="EMBL" id="CAL8122150.1"/>
    </source>
</evidence>
<dbReference type="Proteomes" id="UP001642540">
    <property type="component" value="Unassembled WGS sequence"/>
</dbReference>
<protein>
    <recommendedName>
        <fullName evidence="4">Gustatory receptor</fullName>
    </recommendedName>
</protein>
<comment type="caution">
    <text evidence="2">The sequence shown here is derived from an EMBL/GenBank/DDBJ whole genome shotgun (WGS) entry which is preliminary data.</text>
</comment>
<keyword evidence="1" id="KW-0472">Membrane</keyword>
<keyword evidence="1" id="KW-1133">Transmembrane helix</keyword>
<accession>A0ABP1R7P3</accession>
<sequence>MLNCLIHIEKTQAEMTFVSSRDKWILNFPQFNGLVSAPILAFAYAAQRWVNPCQSTTVFLYLLEESCKNEKHVKGSNWNFKSYFYLIFIYFSSLWVCAYLIGAFALQCTEFFLVPFYCLVTYIKNFRAALEKGRKDNVERILLKYRQLQILERSLNWMHQDMVTPAVLNIFIMAAIISTYVIISEGTQLNILHLIMFSCVLIDSIASIVLGFGTFGLVHTESTITLDVLKEKLIPRLELEAVRSTQVKYLKLKLVKKFVASLYVLKVRIGNVNFVEKTTPITVLDFCLAQIVNLLLMK</sequence>
<gene>
    <name evidence="2" type="ORF">ODALV1_LOCUS19696</name>
</gene>